<evidence type="ECO:0000313" key="2">
    <source>
        <dbReference type="Proteomes" id="UP000037136"/>
    </source>
</evidence>
<reference evidence="1 2" key="1">
    <citation type="journal article" date="2015" name="BMC Genomics">
        <title>Gene expression during zombie ant biting behavior reflects the complexity underlying fungal parasitic behavioral manipulation.</title>
        <authorList>
            <person name="de Bekker C."/>
            <person name="Ohm R.A."/>
            <person name="Loreto R.G."/>
            <person name="Sebastian A."/>
            <person name="Albert I."/>
            <person name="Merrow M."/>
            <person name="Brachmann A."/>
            <person name="Hughes D.P."/>
        </authorList>
    </citation>
    <scope>NUCLEOTIDE SEQUENCE [LARGE SCALE GENOMIC DNA]</scope>
    <source>
        <strain evidence="1 2">SC16a</strain>
    </source>
</reference>
<name>A0A2A9PB36_OPHUN</name>
<accession>A0A2A9PB36</accession>
<gene>
    <name evidence="1" type="ORF">XA68_14104</name>
</gene>
<dbReference type="EMBL" id="LAZP02000323">
    <property type="protein sequence ID" value="PFH58142.1"/>
    <property type="molecule type" value="Genomic_DNA"/>
</dbReference>
<dbReference type="AlphaFoldDB" id="A0A2A9PB36"/>
<sequence length="72" mass="8121">MRRSPAPTWMNAALTSPGVQLALFSATAASTRYETSNLGTISRRGWVILREEFSWEPEEKLQRELFSCSTKA</sequence>
<dbReference type="Proteomes" id="UP000037136">
    <property type="component" value="Unassembled WGS sequence"/>
</dbReference>
<comment type="caution">
    <text evidence="1">The sequence shown here is derived from an EMBL/GenBank/DDBJ whole genome shotgun (WGS) entry which is preliminary data.</text>
</comment>
<protein>
    <submittedName>
        <fullName evidence="1">Uncharacterized protein</fullName>
    </submittedName>
</protein>
<organism evidence="1 2">
    <name type="scientific">Ophiocordyceps unilateralis</name>
    <name type="common">Zombie-ant fungus</name>
    <name type="synonym">Torrubia unilateralis</name>
    <dbReference type="NCBI Taxonomy" id="268505"/>
    <lineage>
        <taxon>Eukaryota</taxon>
        <taxon>Fungi</taxon>
        <taxon>Dikarya</taxon>
        <taxon>Ascomycota</taxon>
        <taxon>Pezizomycotina</taxon>
        <taxon>Sordariomycetes</taxon>
        <taxon>Hypocreomycetidae</taxon>
        <taxon>Hypocreales</taxon>
        <taxon>Ophiocordycipitaceae</taxon>
        <taxon>Ophiocordyceps</taxon>
    </lineage>
</organism>
<keyword evidence="2" id="KW-1185">Reference proteome</keyword>
<reference evidence="1 2" key="2">
    <citation type="journal article" date="2017" name="Sci. Rep.">
        <title>Ant-infecting Ophiocordyceps genomes reveal a high diversity of potential behavioral manipulation genes and a possible major role for enterotoxins.</title>
        <authorList>
            <person name="de Bekker C."/>
            <person name="Ohm R.A."/>
            <person name="Evans H.C."/>
            <person name="Brachmann A."/>
            <person name="Hughes D.P."/>
        </authorList>
    </citation>
    <scope>NUCLEOTIDE SEQUENCE [LARGE SCALE GENOMIC DNA]</scope>
    <source>
        <strain evidence="1 2">SC16a</strain>
    </source>
</reference>
<proteinExistence type="predicted"/>
<evidence type="ECO:0000313" key="1">
    <source>
        <dbReference type="EMBL" id="PFH58142.1"/>
    </source>
</evidence>